<dbReference type="FunFam" id="3.30.830.10:FF:000012">
    <property type="entry name" value="Protease 3"/>
    <property type="match status" value="1"/>
</dbReference>
<dbReference type="PANTHER" id="PTHR43690:SF18">
    <property type="entry name" value="INSULIN-DEGRADING ENZYME-RELATED"/>
    <property type="match status" value="1"/>
</dbReference>
<reference evidence="9 10" key="1">
    <citation type="journal article" date="2015" name="Environ. Microbiol.">
        <title>Genome analyses suggest the presence of polyploidy and recent human-driven expansions in eight global populations of the honeybee pathogen Nosema ceranae.</title>
        <authorList>
            <person name="Pelin A."/>
            <person name="Selman M."/>
            <person name="Aris-Brosou S."/>
            <person name="Farinelli L."/>
            <person name="Corradi N."/>
        </authorList>
    </citation>
    <scope>NUCLEOTIDE SEQUENCE [LARGE SCALE GENOMIC DNA]</scope>
    <source>
        <strain evidence="9 10">PA08 1199</strain>
    </source>
</reference>
<dbReference type="PROSITE" id="PS00143">
    <property type="entry name" value="INSULINASE"/>
    <property type="match status" value="1"/>
</dbReference>
<evidence type="ECO:0000259" key="8">
    <source>
        <dbReference type="Pfam" id="PF00675"/>
    </source>
</evidence>
<keyword evidence="3" id="KW-0645">Protease</keyword>
<dbReference type="AlphaFoldDB" id="A0A0F9WGJ4"/>
<comment type="caution">
    <text evidence="9">The sequence shown here is derived from an EMBL/GenBank/DDBJ whole genome shotgun (WGS) entry which is preliminary data.</text>
</comment>
<dbReference type="GeneID" id="36320025"/>
<dbReference type="Pfam" id="PF00675">
    <property type="entry name" value="Peptidase_M16"/>
    <property type="match status" value="1"/>
</dbReference>
<evidence type="ECO:0000256" key="5">
    <source>
        <dbReference type="ARBA" id="ARBA00022801"/>
    </source>
</evidence>
<evidence type="ECO:0000256" key="1">
    <source>
        <dbReference type="ARBA" id="ARBA00001947"/>
    </source>
</evidence>
<evidence type="ECO:0000313" key="10">
    <source>
        <dbReference type="Proteomes" id="UP000034350"/>
    </source>
</evidence>
<organism evidence="9 10">
    <name type="scientific">Vairimorpha ceranae</name>
    <dbReference type="NCBI Taxonomy" id="40302"/>
    <lineage>
        <taxon>Eukaryota</taxon>
        <taxon>Fungi</taxon>
        <taxon>Fungi incertae sedis</taxon>
        <taxon>Microsporidia</taxon>
        <taxon>Nosematidae</taxon>
        <taxon>Vairimorpha</taxon>
    </lineage>
</organism>
<keyword evidence="4" id="KW-0479">Metal-binding</keyword>
<dbReference type="RefSeq" id="XP_024332158.1">
    <property type="nucleotide sequence ID" value="XM_024475094.1"/>
</dbReference>
<evidence type="ECO:0000256" key="4">
    <source>
        <dbReference type="ARBA" id="ARBA00022723"/>
    </source>
</evidence>
<dbReference type="GO" id="GO:0004222">
    <property type="term" value="F:metalloendopeptidase activity"/>
    <property type="evidence" value="ECO:0007669"/>
    <property type="project" value="InterPro"/>
</dbReference>
<gene>
    <name evidence="9" type="ORF">AAJ76_300044933</name>
</gene>
<keyword evidence="7" id="KW-0482">Metalloprotease</keyword>
<evidence type="ECO:0000256" key="2">
    <source>
        <dbReference type="ARBA" id="ARBA00007261"/>
    </source>
</evidence>
<evidence type="ECO:0000313" key="9">
    <source>
        <dbReference type="EMBL" id="KKO76416.1"/>
    </source>
</evidence>
<keyword evidence="6" id="KW-0862">Zinc</keyword>
<comment type="similarity">
    <text evidence="2">Belongs to the peptidase M16 family.</text>
</comment>
<evidence type="ECO:0000256" key="3">
    <source>
        <dbReference type="ARBA" id="ARBA00022670"/>
    </source>
</evidence>
<dbReference type="InterPro" id="IPR011249">
    <property type="entry name" value="Metalloenz_LuxS/M16"/>
</dbReference>
<dbReference type="InterPro" id="IPR050626">
    <property type="entry name" value="Peptidase_M16"/>
</dbReference>
<dbReference type="GO" id="GO:0046872">
    <property type="term" value="F:metal ion binding"/>
    <property type="evidence" value="ECO:0007669"/>
    <property type="project" value="UniProtKB-KW"/>
</dbReference>
<name>A0A0F9WGJ4_9MICR</name>
<dbReference type="Gene3D" id="3.30.830.10">
    <property type="entry name" value="Metalloenzyme, LuxS/M16 peptidase-like"/>
    <property type="match status" value="2"/>
</dbReference>
<keyword evidence="10" id="KW-1185">Reference proteome</keyword>
<keyword evidence="5" id="KW-0378">Hydrolase</keyword>
<dbReference type="GO" id="GO:0006508">
    <property type="term" value="P:proteolysis"/>
    <property type="evidence" value="ECO:0007669"/>
    <property type="project" value="UniProtKB-KW"/>
</dbReference>
<feature type="domain" description="Peptidase M16 N-terminal" evidence="8">
    <location>
        <begin position="34"/>
        <end position="173"/>
    </location>
</feature>
<sequence length="477" mass="55399">MENNNYLYCTSDIIKSSVDTNEYKFVVLKNRLKMLLVSDSDADQSGCSLCVNVGSFDEPFGVNGLAHFLEHLLFMGTEKYPDENDYMAYLNMHNGSSNAYTSNETTVFYFDVSNKYFEGALDRFAHFFISSLFKENSVEREKSAVNSEFLGNVSNDDSRRNRLLQLCYQNHLEESRFSIGNNETLKFEDIRKRVIDFYKNTYFGDRMVAVVYCNKSMDDIEKLIEVFNNVPCSSSAANTEVMINSPCKLYNEYIENVMKSNWYNSYSNYTLDSKVFKQECLNKLLRLKSIRDVKRLDIYIKTLHPYISKIAFDVLIKDLLKEDKGLIKLLKDQGLGYDVNVSISSVKYYGLLNISVFLTSRGFFNPDLVVEEIEKYFLNYKILSSKLKGLVDQNEINFEFNEQEDVIDVLEVIADNLSKIPVKNILNFEHLQTLPKEEVICCLLDLIKNRSEWITIFSSSEFECKEKDEIFGIEYEM</sequence>
<comment type="cofactor">
    <cofactor evidence="1">
        <name>Zn(2+)</name>
        <dbReference type="ChEBI" id="CHEBI:29105"/>
    </cofactor>
</comment>
<dbReference type="EMBL" id="JPQZ01000003">
    <property type="protein sequence ID" value="KKO76416.1"/>
    <property type="molecule type" value="Genomic_DNA"/>
</dbReference>
<dbReference type="InterPro" id="IPR001431">
    <property type="entry name" value="Pept_M16_Zn_BS"/>
</dbReference>
<dbReference type="VEuPathDB" id="MicrosporidiaDB:G9O61_00g017080"/>
<dbReference type="PANTHER" id="PTHR43690">
    <property type="entry name" value="NARDILYSIN"/>
    <property type="match status" value="1"/>
</dbReference>
<proteinExistence type="inferred from homology"/>
<dbReference type="InterPro" id="IPR011765">
    <property type="entry name" value="Pept_M16_N"/>
</dbReference>
<dbReference type="SUPFAM" id="SSF63411">
    <property type="entry name" value="LuxS/MPP-like metallohydrolase"/>
    <property type="match status" value="2"/>
</dbReference>
<evidence type="ECO:0000256" key="6">
    <source>
        <dbReference type="ARBA" id="ARBA00022833"/>
    </source>
</evidence>
<protein>
    <submittedName>
        <fullName evidence="9">Secreted periplasmic zn-dependent insulinase-like peptidase</fullName>
    </submittedName>
</protein>
<dbReference type="OrthoDB" id="952271at2759"/>
<dbReference type="Proteomes" id="UP000034350">
    <property type="component" value="Unassembled WGS sequence"/>
</dbReference>
<evidence type="ECO:0000256" key="7">
    <source>
        <dbReference type="ARBA" id="ARBA00023049"/>
    </source>
</evidence>
<accession>A0A0F9WGJ4</accession>
<dbReference type="VEuPathDB" id="MicrosporidiaDB:AAJ76_300044933"/>